<accession>A0A0F9IAF7</accession>
<sequence length="715" mass="83580">MQREVKRFFNSAFLKKNQVHYRDYQNNIVNRCINKNSLVVLPTGLGKTIIGILLITNCLKKYSKAKIIILAPTRPLVWQHKASCVKFLNIDLEEITSFTGRIPPERRIFLFKNSRIIISTPQVIKNDLMRGRYDLTTVSLIIFDEAHKTKGNYAYNFISREYIDTCTDPLILGLTASPGKDNEHIQQICDNLYIENILFKNYHDKDVKDYIYDIEIITNLLDLSTELIEVSTIWYNLFEIYLRFFVKNKLIAPNKRYYSKLDFLGISRDLTLSLRFENGYDLGLSEEEYLDCLYYKSPRIIDVVKENQLEIPSVFSYCSSCISVLHAKDLIETQDISLFKSFLDKIKYKASKDILSAKRIANSKHFNHINSVIENKAQSGLSHPKIKKIISIIKEEIEEFNNKKIIIFTQYREMAELLKKNIRVEFKDQLEIEKFIGQATKIDDCGFPQHLQLEILQKFREGQINILIATSVAEEGLDIPNVDAIIFYEPVPSEIRLIQRRGRTGRNAPGRCYILITEETVDVPFYNVAKRKENSMNSVLSKPEQLKVIDCLERKRIDFSLPNLQFSELTVVTNYRERKEIEQQLLASRTIEDILTKLDTFCNSEEYKRFKNLTLFSDLVKMDKEKLKRGVLKIKGKTNNVSRKPKQYINRNVKALINLAKTYGDYGKIDFIKFQKLAEEEDITEKRFRIHFNQACYLGYLKKDADCVKFIKDYD</sequence>
<dbReference type="Gene3D" id="1.20.1320.20">
    <property type="entry name" value="hef helicase domain"/>
    <property type="match status" value="1"/>
</dbReference>
<proteinExistence type="predicted"/>
<keyword evidence="4" id="KW-0067">ATP-binding</keyword>
<dbReference type="Pfam" id="PF00271">
    <property type="entry name" value="Helicase_C"/>
    <property type="match status" value="1"/>
</dbReference>
<dbReference type="AlphaFoldDB" id="A0A0F9IAF7"/>
<evidence type="ECO:0000256" key="1">
    <source>
        <dbReference type="ARBA" id="ARBA00022741"/>
    </source>
</evidence>
<dbReference type="SUPFAM" id="SSF52540">
    <property type="entry name" value="P-loop containing nucleoside triphosphate hydrolases"/>
    <property type="match status" value="1"/>
</dbReference>
<dbReference type="InterPro" id="IPR001650">
    <property type="entry name" value="Helicase_C-like"/>
</dbReference>
<dbReference type="InterPro" id="IPR027417">
    <property type="entry name" value="P-loop_NTPase"/>
</dbReference>
<dbReference type="SMART" id="SM00487">
    <property type="entry name" value="DEXDc"/>
    <property type="match status" value="1"/>
</dbReference>
<organism evidence="7">
    <name type="scientific">marine sediment metagenome</name>
    <dbReference type="NCBI Taxonomy" id="412755"/>
    <lineage>
        <taxon>unclassified sequences</taxon>
        <taxon>metagenomes</taxon>
        <taxon>ecological metagenomes</taxon>
    </lineage>
</organism>
<evidence type="ECO:0000256" key="3">
    <source>
        <dbReference type="ARBA" id="ARBA00022806"/>
    </source>
</evidence>
<dbReference type="InterPro" id="IPR014001">
    <property type="entry name" value="Helicase_ATP-bd"/>
</dbReference>
<dbReference type="PROSITE" id="PS51192">
    <property type="entry name" value="HELICASE_ATP_BIND_1"/>
    <property type="match status" value="1"/>
</dbReference>
<evidence type="ECO:0000259" key="6">
    <source>
        <dbReference type="PROSITE" id="PS51194"/>
    </source>
</evidence>
<dbReference type="PANTHER" id="PTHR14025:SF20">
    <property type="entry name" value="FANCONI ANEMIA GROUP M PROTEIN"/>
    <property type="match status" value="1"/>
</dbReference>
<dbReference type="EMBL" id="LAZR01012898">
    <property type="protein sequence ID" value="KKM24576.1"/>
    <property type="molecule type" value="Genomic_DNA"/>
</dbReference>
<reference evidence="7" key="1">
    <citation type="journal article" date="2015" name="Nature">
        <title>Complex archaea that bridge the gap between prokaryotes and eukaryotes.</title>
        <authorList>
            <person name="Spang A."/>
            <person name="Saw J.H."/>
            <person name="Jorgensen S.L."/>
            <person name="Zaremba-Niedzwiedzka K."/>
            <person name="Martijn J."/>
            <person name="Lind A.E."/>
            <person name="van Eijk R."/>
            <person name="Schleper C."/>
            <person name="Guy L."/>
            <person name="Ettema T.J."/>
        </authorList>
    </citation>
    <scope>NUCLEOTIDE SEQUENCE</scope>
</reference>
<evidence type="ECO:0008006" key="8">
    <source>
        <dbReference type="Google" id="ProtNLM"/>
    </source>
</evidence>
<evidence type="ECO:0000256" key="2">
    <source>
        <dbReference type="ARBA" id="ARBA00022801"/>
    </source>
</evidence>
<keyword evidence="3" id="KW-0347">Helicase</keyword>
<keyword evidence="1" id="KW-0547">Nucleotide-binding</keyword>
<dbReference type="GO" id="GO:0016787">
    <property type="term" value="F:hydrolase activity"/>
    <property type="evidence" value="ECO:0007669"/>
    <property type="project" value="UniProtKB-KW"/>
</dbReference>
<evidence type="ECO:0000259" key="5">
    <source>
        <dbReference type="PROSITE" id="PS51192"/>
    </source>
</evidence>
<evidence type="ECO:0000313" key="7">
    <source>
        <dbReference type="EMBL" id="KKM24576.1"/>
    </source>
</evidence>
<feature type="domain" description="Helicase ATP-binding" evidence="5">
    <location>
        <begin position="28"/>
        <end position="196"/>
    </location>
</feature>
<evidence type="ECO:0000256" key="4">
    <source>
        <dbReference type="ARBA" id="ARBA00022840"/>
    </source>
</evidence>
<keyword evidence="2" id="KW-0378">Hydrolase</keyword>
<dbReference type="InterPro" id="IPR011545">
    <property type="entry name" value="DEAD/DEAH_box_helicase_dom"/>
</dbReference>
<feature type="domain" description="Helicase C-terminal" evidence="6">
    <location>
        <begin position="385"/>
        <end position="547"/>
    </location>
</feature>
<dbReference type="PANTHER" id="PTHR14025">
    <property type="entry name" value="FANCONI ANEMIA GROUP M FANCM FAMILY MEMBER"/>
    <property type="match status" value="1"/>
</dbReference>
<dbReference type="GO" id="GO:0003676">
    <property type="term" value="F:nucleic acid binding"/>
    <property type="evidence" value="ECO:0007669"/>
    <property type="project" value="InterPro"/>
</dbReference>
<gene>
    <name evidence="7" type="ORF">LCGC14_1603730</name>
</gene>
<dbReference type="GO" id="GO:0004386">
    <property type="term" value="F:helicase activity"/>
    <property type="evidence" value="ECO:0007669"/>
    <property type="project" value="UniProtKB-KW"/>
</dbReference>
<dbReference type="Pfam" id="PF00270">
    <property type="entry name" value="DEAD"/>
    <property type="match status" value="1"/>
</dbReference>
<dbReference type="SMART" id="SM00490">
    <property type="entry name" value="HELICc"/>
    <property type="match status" value="1"/>
</dbReference>
<dbReference type="Gene3D" id="3.40.50.300">
    <property type="entry name" value="P-loop containing nucleotide triphosphate hydrolases"/>
    <property type="match status" value="2"/>
</dbReference>
<comment type="caution">
    <text evidence="7">The sequence shown here is derived from an EMBL/GenBank/DDBJ whole genome shotgun (WGS) entry which is preliminary data.</text>
</comment>
<protein>
    <recommendedName>
        <fullName evidence="8">DEAD/DEAH box helicase</fullName>
    </recommendedName>
</protein>
<dbReference type="PROSITE" id="PS51194">
    <property type="entry name" value="HELICASE_CTER"/>
    <property type="match status" value="1"/>
</dbReference>
<dbReference type="GO" id="GO:0005524">
    <property type="term" value="F:ATP binding"/>
    <property type="evidence" value="ECO:0007669"/>
    <property type="project" value="UniProtKB-KW"/>
</dbReference>
<name>A0A0F9IAF7_9ZZZZ</name>